<sequence length="76" mass="8653">MERKPHATGVEIHLIERVKQLRAKKGISQAELAYFLDVSAGFIGHVESSKGRAKYNLNMLVKLKQILECEYEDLLP</sequence>
<dbReference type="InterPro" id="IPR010982">
    <property type="entry name" value="Lambda_DNA-bd_dom_sf"/>
</dbReference>
<dbReference type="RefSeq" id="WP_380869483.1">
    <property type="nucleotide sequence ID" value="NZ_JBHUMA010000006.1"/>
</dbReference>
<dbReference type="SMART" id="SM00530">
    <property type="entry name" value="HTH_XRE"/>
    <property type="match status" value="1"/>
</dbReference>
<dbReference type="PROSITE" id="PS50943">
    <property type="entry name" value="HTH_CROC1"/>
    <property type="match status" value="1"/>
</dbReference>
<evidence type="ECO:0000259" key="1">
    <source>
        <dbReference type="PROSITE" id="PS50943"/>
    </source>
</evidence>
<accession>A0ABW5NM76</accession>
<dbReference type="Proteomes" id="UP001597393">
    <property type="component" value="Unassembled WGS sequence"/>
</dbReference>
<proteinExistence type="predicted"/>
<feature type="domain" description="HTH cro/C1-type" evidence="1">
    <location>
        <begin position="18"/>
        <end position="74"/>
    </location>
</feature>
<comment type="caution">
    <text evidence="2">The sequence shown here is derived from an EMBL/GenBank/DDBJ whole genome shotgun (WGS) entry which is preliminary data.</text>
</comment>
<organism evidence="2 3">
    <name type="scientific">Sphingobacterium corticis</name>
    <dbReference type="NCBI Taxonomy" id="1812823"/>
    <lineage>
        <taxon>Bacteria</taxon>
        <taxon>Pseudomonadati</taxon>
        <taxon>Bacteroidota</taxon>
        <taxon>Sphingobacteriia</taxon>
        <taxon>Sphingobacteriales</taxon>
        <taxon>Sphingobacteriaceae</taxon>
        <taxon>Sphingobacterium</taxon>
    </lineage>
</organism>
<dbReference type="CDD" id="cd00093">
    <property type="entry name" value="HTH_XRE"/>
    <property type="match status" value="1"/>
</dbReference>
<evidence type="ECO:0000313" key="2">
    <source>
        <dbReference type="EMBL" id="MFD2599357.1"/>
    </source>
</evidence>
<name>A0ABW5NM76_9SPHI</name>
<keyword evidence="3" id="KW-1185">Reference proteome</keyword>
<evidence type="ECO:0000313" key="3">
    <source>
        <dbReference type="Proteomes" id="UP001597393"/>
    </source>
</evidence>
<reference evidence="3" key="1">
    <citation type="journal article" date="2019" name="Int. J. Syst. Evol. Microbiol.">
        <title>The Global Catalogue of Microorganisms (GCM) 10K type strain sequencing project: providing services to taxonomists for standard genome sequencing and annotation.</title>
        <authorList>
            <consortium name="The Broad Institute Genomics Platform"/>
            <consortium name="The Broad Institute Genome Sequencing Center for Infectious Disease"/>
            <person name="Wu L."/>
            <person name="Ma J."/>
        </authorList>
    </citation>
    <scope>NUCLEOTIDE SEQUENCE [LARGE SCALE GENOMIC DNA]</scope>
    <source>
        <strain evidence="3">KCTC 42248</strain>
    </source>
</reference>
<gene>
    <name evidence="2" type="ORF">ACFSQ3_10360</name>
</gene>
<dbReference type="InterPro" id="IPR001387">
    <property type="entry name" value="Cro/C1-type_HTH"/>
</dbReference>
<protein>
    <submittedName>
        <fullName evidence="2">Helix-turn-helix domain-containing protein</fullName>
    </submittedName>
</protein>
<dbReference type="SUPFAM" id="SSF47413">
    <property type="entry name" value="lambda repressor-like DNA-binding domains"/>
    <property type="match status" value="1"/>
</dbReference>
<dbReference type="Gene3D" id="1.10.260.40">
    <property type="entry name" value="lambda repressor-like DNA-binding domains"/>
    <property type="match status" value="1"/>
</dbReference>
<dbReference type="EMBL" id="JBHUMA010000006">
    <property type="protein sequence ID" value="MFD2599357.1"/>
    <property type="molecule type" value="Genomic_DNA"/>
</dbReference>